<evidence type="ECO:0000256" key="3">
    <source>
        <dbReference type="RuleBase" id="RU361235"/>
    </source>
</evidence>
<evidence type="ECO:0000256" key="2">
    <source>
        <dbReference type="ARBA" id="ARBA00022801"/>
    </source>
</evidence>
<organism evidence="6 7">
    <name type="scientific">Algoriphagus jejuensis</name>
    <dbReference type="NCBI Taxonomy" id="419934"/>
    <lineage>
        <taxon>Bacteria</taxon>
        <taxon>Pseudomonadati</taxon>
        <taxon>Bacteroidota</taxon>
        <taxon>Cytophagia</taxon>
        <taxon>Cytophagales</taxon>
        <taxon>Cyclobacteriaceae</taxon>
        <taxon>Algoriphagus</taxon>
    </lineage>
</organism>
<feature type="region of interest" description="Disordered" evidence="4">
    <location>
        <begin position="429"/>
        <end position="450"/>
    </location>
</feature>
<dbReference type="PROSITE" id="PS00941">
    <property type="entry name" value="CARBOXYLESTERASE_B_2"/>
    <property type="match status" value="1"/>
</dbReference>
<dbReference type="EMBL" id="BAAAFI010000046">
    <property type="protein sequence ID" value="GAA0880693.1"/>
    <property type="molecule type" value="Genomic_DNA"/>
</dbReference>
<dbReference type="Pfam" id="PF00135">
    <property type="entry name" value="COesterase"/>
    <property type="match status" value="1"/>
</dbReference>
<dbReference type="InterPro" id="IPR029058">
    <property type="entry name" value="AB_hydrolase_fold"/>
</dbReference>
<dbReference type="InterPro" id="IPR019826">
    <property type="entry name" value="Carboxylesterase_B_AS"/>
</dbReference>
<reference evidence="6 7" key="1">
    <citation type="journal article" date="2019" name="Int. J. Syst. Evol. Microbiol.">
        <title>The Global Catalogue of Microorganisms (GCM) 10K type strain sequencing project: providing services to taxonomists for standard genome sequencing and annotation.</title>
        <authorList>
            <consortium name="The Broad Institute Genomics Platform"/>
            <consortium name="The Broad Institute Genome Sequencing Center for Infectious Disease"/>
            <person name="Wu L."/>
            <person name="Ma J."/>
        </authorList>
    </citation>
    <scope>NUCLEOTIDE SEQUENCE [LARGE SCALE GENOMIC DNA]</scope>
    <source>
        <strain evidence="6 7">JCM 16112</strain>
    </source>
</reference>
<keyword evidence="7" id="KW-1185">Reference proteome</keyword>
<dbReference type="InterPro" id="IPR019819">
    <property type="entry name" value="Carboxylesterase_B_CS"/>
</dbReference>
<accession>A0ABN1N484</accession>
<proteinExistence type="inferred from homology"/>
<dbReference type="InterPro" id="IPR002018">
    <property type="entry name" value="CarbesteraseB"/>
</dbReference>
<name>A0ABN1N484_9BACT</name>
<dbReference type="PANTHER" id="PTHR43918:SF4">
    <property type="entry name" value="CARBOXYLIC ESTER HYDROLASE"/>
    <property type="match status" value="1"/>
</dbReference>
<gene>
    <name evidence="6" type="ORF">GCM10009119_36630</name>
</gene>
<dbReference type="InterPro" id="IPR050654">
    <property type="entry name" value="AChE-related_enzymes"/>
</dbReference>
<keyword evidence="2 3" id="KW-0378">Hydrolase</keyword>
<feature type="chain" id="PRO_5045010731" description="Carboxylic ester hydrolase" evidence="3">
    <location>
        <begin position="21"/>
        <end position="544"/>
    </location>
</feature>
<evidence type="ECO:0000313" key="7">
    <source>
        <dbReference type="Proteomes" id="UP001500469"/>
    </source>
</evidence>
<feature type="signal peptide" evidence="3">
    <location>
        <begin position="1"/>
        <end position="20"/>
    </location>
</feature>
<protein>
    <recommendedName>
        <fullName evidence="3">Carboxylic ester hydrolase</fullName>
        <ecNumber evidence="3">3.1.1.-</ecNumber>
    </recommendedName>
</protein>
<comment type="caution">
    <text evidence="6">The sequence shown here is derived from an EMBL/GenBank/DDBJ whole genome shotgun (WGS) entry which is preliminary data.</text>
</comment>
<sequence>MKKYLKAVLLFFFGTSLAFSQTDNSLPVQATIKDGVIEGNYNVTNGISTYFGIPFAKPPVGELRWKAPVPPASWTGVKETKKFGPRPVQGLVFGEMNSWSDGVSEDCLTLNVWSPAKRNSKDLPVLVYFYGGGFVAGDASEPRYNGESMAKKGVVVVTVNYRLGIFGFLAHSELSAEASYKGSGNYGLLDQALALQWVKDNIAAFGGNPSQVTIAGESAGSISVSYQMASPLSRNLIHGAIGESGAGINPTLAPVSLAEAEKSGRDFLSKAGVKSIAEARKMSAKDLLEIYQEDGRFGFPVVVDNYFLTKTLPETFKAGEQAQVPLLLGWNSAEIPGMAFMQGQPYTKDAFIAKVKESYPEGWEEVLTLHPHESPEQVELSATALAADRFIVYSTWRWFDLHRNHSSQPVYRYLYSKIRPELVDKSRVSGLAGGTQSADSAPPAPKPVGAPHAAEIEYAMGNLHLVKEYAWTKDDFKTSETFLNFFTNFVKTGNPNGEGVPVWTAAKSGDPTPPVMVIDTESREIKAPNDARYLFHDRYYKNEK</sequence>
<dbReference type="PROSITE" id="PS00122">
    <property type="entry name" value="CARBOXYLESTERASE_B_1"/>
    <property type="match status" value="1"/>
</dbReference>
<evidence type="ECO:0000313" key="6">
    <source>
        <dbReference type="EMBL" id="GAA0880693.1"/>
    </source>
</evidence>
<evidence type="ECO:0000256" key="1">
    <source>
        <dbReference type="ARBA" id="ARBA00005964"/>
    </source>
</evidence>
<dbReference type="Gene3D" id="3.40.50.1820">
    <property type="entry name" value="alpha/beta hydrolase"/>
    <property type="match status" value="1"/>
</dbReference>
<dbReference type="EC" id="3.1.1.-" evidence="3"/>
<dbReference type="Proteomes" id="UP001500469">
    <property type="component" value="Unassembled WGS sequence"/>
</dbReference>
<feature type="domain" description="Carboxylesterase type B" evidence="5">
    <location>
        <begin position="30"/>
        <end position="525"/>
    </location>
</feature>
<evidence type="ECO:0000259" key="5">
    <source>
        <dbReference type="Pfam" id="PF00135"/>
    </source>
</evidence>
<dbReference type="SUPFAM" id="SSF53474">
    <property type="entry name" value="alpha/beta-Hydrolases"/>
    <property type="match status" value="1"/>
</dbReference>
<dbReference type="RefSeq" id="WP_343854195.1">
    <property type="nucleotide sequence ID" value="NZ_BAAAFI010000046.1"/>
</dbReference>
<evidence type="ECO:0000256" key="4">
    <source>
        <dbReference type="SAM" id="MobiDB-lite"/>
    </source>
</evidence>
<comment type="similarity">
    <text evidence="1 3">Belongs to the type-B carboxylesterase/lipase family.</text>
</comment>
<keyword evidence="3" id="KW-0732">Signal</keyword>
<dbReference type="PANTHER" id="PTHR43918">
    <property type="entry name" value="ACETYLCHOLINESTERASE"/>
    <property type="match status" value="1"/>
</dbReference>